<dbReference type="FunFam" id="3.30.70.260:FF:000001">
    <property type="entry name" value="Acetolactate synthase, small subunit"/>
    <property type="match status" value="1"/>
</dbReference>
<dbReference type="Proteomes" id="UP000269352">
    <property type="component" value="Unassembled WGS sequence"/>
</dbReference>
<dbReference type="InterPro" id="IPR019455">
    <property type="entry name" value="Acetolactate_synth_ssu_C"/>
</dbReference>
<gene>
    <name evidence="10" type="primary">ilvH</name>
    <name evidence="10" type="ORF">NO1_0296</name>
</gene>
<dbReference type="Gene3D" id="3.30.70.1150">
    <property type="entry name" value="ACT-like. Chain A, domain 2"/>
    <property type="match status" value="1"/>
</dbReference>
<dbReference type="NCBIfam" id="TIGR00119">
    <property type="entry name" value="acolac_sm"/>
    <property type="match status" value="1"/>
</dbReference>
<protein>
    <recommendedName>
        <fullName evidence="8">Acetolactate synthase small subunit</fullName>
        <shortName evidence="8">AHAS</shortName>
        <shortName evidence="8">ALS</shortName>
        <ecNumber evidence="8">2.2.1.6</ecNumber>
    </recommendedName>
    <alternativeName>
        <fullName evidence="8">Acetohydroxy-acid synthase small subunit</fullName>
    </alternativeName>
</protein>
<keyword evidence="8" id="KW-0808">Transferase</keyword>
<comment type="subunit">
    <text evidence="4 8">Dimer of large and small chains.</text>
</comment>
<proteinExistence type="inferred from homology"/>
<comment type="function">
    <text evidence="8">Catalyzes the conversion of 2 pyruvate molecules into acetolactate in the first common step of the biosynthetic pathway of the branched-amino acids such as leucine, isoleucine, and valine.</text>
</comment>
<dbReference type="PANTHER" id="PTHR30239">
    <property type="entry name" value="ACETOLACTATE SYNTHASE SMALL SUBUNIT"/>
    <property type="match status" value="1"/>
</dbReference>
<dbReference type="CDD" id="cd04878">
    <property type="entry name" value="ACT_AHAS"/>
    <property type="match status" value="1"/>
</dbReference>
<evidence type="ECO:0000256" key="2">
    <source>
        <dbReference type="ARBA" id="ARBA00005025"/>
    </source>
</evidence>
<dbReference type="PANTHER" id="PTHR30239:SF0">
    <property type="entry name" value="ACETOLACTATE SYNTHASE SMALL SUBUNIT 1, CHLOROPLASTIC"/>
    <property type="match status" value="1"/>
</dbReference>
<evidence type="ECO:0000256" key="8">
    <source>
        <dbReference type="RuleBase" id="RU368092"/>
    </source>
</evidence>
<keyword evidence="6 8" id="KW-0100">Branched-chain amino acid biosynthesis</keyword>
<dbReference type="InterPro" id="IPR045865">
    <property type="entry name" value="ACT-like_dom_sf"/>
</dbReference>
<dbReference type="InterPro" id="IPR027271">
    <property type="entry name" value="Acetolactate_synth/TF_NikR_C"/>
</dbReference>
<dbReference type="NCBIfam" id="NF008864">
    <property type="entry name" value="PRK11895.1"/>
    <property type="match status" value="1"/>
</dbReference>
<dbReference type="UniPathway" id="UPA00047">
    <property type="reaction ID" value="UER00055"/>
</dbReference>
<evidence type="ECO:0000259" key="9">
    <source>
        <dbReference type="PROSITE" id="PS51671"/>
    </source>
</evidence>
<comment type="similarity">
    <text evidence="3 8">Belongs to the acetolactate synthase small subunit family.</text>
</comment>
<reference evidence="10 11" key="1">
    <citation type="journal article" date="2019" name="ISME J.">
        <title>Genome analyses of uncultured TG2/ZB3 bacteria in 'Margulisbacteria' specifically attached to ectosymbiotic spirochetes of protists in the termite gut.</title>
        <authorList>
            <person name="Utami Y.D."/>
            <person name="Kuwahara H."/>
            <person name="Igai K."/>
            <person name="Murakami T."/>
            <person name="Sugaya K."/>
            <person name="Morikawa T."/>
            <person name="Nagura Y."/>
            <person name="Yuki M."/>
            <person name="Deevong P."/>
            <person name="Inoue T."/>
            <person name="Kihara K."/>
            <person name="Lo N."/>
            <person name="Yamada A."/>
            <person name="Ohkuma M."/>
            <person name="Hongoh Y."/>
        </authorList>
    </citation>
    <scope>NUCLEOTIDE SEQUENCE [LARGE SCALE GENOMIC DNA]</scope>
    <source>
        <strain evidence="10">NkOx7-01</strain>
    </source>
</reference>
<comment type="catalytic activity">
    <reaction evidence="7 8">
        <text>2 pyruvate + H(+) = (2S)-2-acetolactate + CO2</text>
        <dbReference type="Rhea" id="RHEA:25249"/>
        <dbReference type="ChEBI" id="CHEBI:15361"/>
        <dbReference type="ChEBI" id="CHEBI:15378"/>
        <dbReference type="ChEBI" id="CHEBI:16526"/>
        <dbReference type="ChEBI" id="CHEBI:58476"/>
        <dbReference type="EC" id="2.2.1.6"/>
    </reaction>
</comment>
<dbReference type="Pfam" id="PF22629">
    <property type="entry name" value="ACT_AHAS_ss"/>
    <property type="match status" value="1"/>
</dbReference>
<keyword evidence="11" id="KW-1185">Reference proteome</keyword>
<name>A0A388T8X6_TERA1</name>
<dbReference type="InterPro" id="IPR054480">
    <property type="entry name" value="AHAS_small-like_ACT"/>
</dbReference>
<evidence type="ECO:0000256" key="7">
    <source>
        <dbReference type="ARBA" id="ARBA00048670"/>
    </source>
</evidence>
<dbReference type="AlphaFoldDB" id="A0A388T8X6"/>
<accession>A0A388T8X6</accession>
<dbReference type="EMBL" id="BGZN01000003">
    <property type="protein sequence ID" value="GBR72838.1"/>
    <property type="molecule type" value="Genomic_DNA"/>
</dbReference>
<dbReference type="GO" id="GO:1990610">
    <property type="term" value="F:acetolactate synthase regulator activity"/>
    <property type="evidence" value="ECO:0007669"/>
    <property type="project" value="UniProtKB-UniRule"/>
</dbReference>
<evidence type="ECO:0000256" key="6">
    <source>
        <dbReference type="ARBA" id="ARBA00023304"/>
    </source>
</evidence>
<dbReference type="PROSITE" id="PS51671">
    <property type="entry name" value="ACT"/>
    <property type="match status" value="1"/>
</dbReference>
<comment type="caution">
    <text evidence="10">The sequence shown here is derived from an EMBL/GenBank/DDBJ whole genome shotgun (WGS) entry which is preliminary data.</text>
</comment>
<evidence type="ECO:0000313" key="10">
    <source>
        <dbReference type="EMBL" id="GBR72838.1"/>
    </source>
</evidence>
<evidence type="ECO:0000256" key="4">
    <source>
        <dbReference type="ARBA" id="ARBA00011744"/>
    </source>
</evidence>
<dbReference type="InterPro" id="IPR002912">
    <property type="entry name" value="ACT_dom"/>
</dbReference>
<dbReference type="GO" id="GO:0009097">
    <property type="term" value="P:isoleucine biosynthetic process"/>
    <property type="evidence" value="ECO:0007669"/>
    <property type="project" value="UniProtKB-UniRule"/>
</dbReference>
<comment type="pathway">
    <text evidence="1 8">Amino-acid biosynthesis; L-isoleucine biosynthesis; L-isoleucine from 2-oxobutanoate: step 1/4.</text>
</comment>
<dbReference type="SUPFAM" id="SSF55021">
    <property type="entry name" value="ACT-like"/>
    <property type="match status" value="2"/>
</dbReference>
<dbReference type="GO" id="GO:0009099">
    <property type="term" value="P:L-valine biosynthetic process"/>
    <property type="evidence" value="ECO:0007669"/>
    <property type="project" value="UniProtKB-UniRule"/>
</dbReference>
<dbReference type="FunFam" id="3.30.70.1150:FF:000001">
    <property type="entry name" value="Acetolactate synthase small subunit"/>
    <property type="match status" value="1"/>
</dbReference>
<dbReference type="Pfam" id="PF10369">
    <property type="entry name" value="ALS_ss_C"/>
    <property type="match status" value="1"/>
</dbReference>
<evidence type="ECO:0000256" key="5">
    <source>
        <dbReference type="ARBA" id="ARBA00022605"/>
    </source>
</evidence>
<evidence type="ECO:0000256" key="1">
    <source>
        <dbReference type="ARBA" id="ARBA00004974"/>
    </source>
</evidence>
<comment type="pathway">
    <text evidence="2 8">Amino-acid biosynthesis; L-valine biosynthesis; L-valine from pyruvate: step 1/4.</text>
</comment>
<organism evidence="10 11">
    <name type="scientific">Termititenax aidoneus</name>
    <dbReference type="NCBI Taxonomy" id="2218524"/>
    <lineage>
        <taxon>Bacteria</taxon>
        <taxon>Bacillati</taxon>
        <taxon>Candidatus Margulisiibacteriota</taxon>
        <taxon>Candidatus Termititenacia</taxon>
        <taxon>Candidatus Termititenacales</taxon>
        <taxon>Candidatus Termititenacaceae</taxon>
        <taxon>Candidatus Termititenax</taxon>
    </lineage>
</organism>
<keyword evidence="5 8" id="KW-0028">Amino-acid biosynthesis</keyword>
<feature type="domain" description="ACT" evidence="9">
    <location>
        <begin position="4"/>
        <end position="78"/>
    </location>
</feature>
<evidence type="ECO:0000313" key="11">
    <source>
        <dbReference type="Proteomes" id="UP000269352"/>
    </source>
</evidence>
<dbReference type="GO" id="GO:0005829">
    <property type="term" value="C:cytosol"/>
    <property type="evidence" value="ECO:0007669"/>
    <property type="project" value="TreeGrafter"/>
</dbReference>
<dbReference type="InterPro" id="IPR004789">
    <property type="entry name" value="Acetalactate_synth_ssu"/>
</dbReference>
<dbReference type="InterPro" id="IPR039557">
    <property type="entry name" value="AHAS_ACT"/>
</dbReference>
<dbReference type="Gene3D" id="3.30.70.260">
    <property type="match status" value="1"/>
</dbReference>
<dbReference type="GO" id="GO:0003984">
    <property type="term" value="F:acetolactate synthase activity"/>
    <property type="evidence" value="ECO:0007669"/>
    <property type="project" value="UniProtKB-UniRule"/>
</dbReference>
<sequence length="159" mass="17424">MKHIIAVIVDNKPGVLARVAGLFSRRAYNIDSLAVGPTETKDVSRITLVVHGNDEILEQISKQLNKLPDVKKVLDLSQGEFISREMVLFKVNATPKTRHEIYALASTFRAKVIDIAEGSMIIEATGDTAKIEGLEALLEKYGLQAVARTGKLALSRGRK</sequence>
<evidence type="ECO:0000256" key="3">
    <source>
        <dbReference type="ARBA" id="ARBA00006341"/>
    </source>
</evidence>
<dbReference type="EC" id="2.2.1.6" evidence="8"/>
<dbReference type="UniPathway" id="UPA00049">
    <property type="reaction ID" value="UER00059"/>
</dbReference>